<dbReference type="WBParaSite" id="SVE_0161800.1">
    <property type="protein sequence ID" value="SVE_0161800.1"/>
    <property type="gene ID" value="SVE_0161800"/>
</dbReference>
<dbReference type="InterPro" id="IPR036578">
    <property type="entry name" value="SMAD_MH1_sf"/>
</dbReference>
<dbReference type="InterPro" id="IPR017855">
    <property type="entry name" value="SMAD-like_dom_sf"/>
</dbReference>
<dbReference type="Proteomes" id="UP000035680">
    <property type="component" value="Unassembled WGS sequence"/>
</dbReference>
<evidence type="ECO:0000259" key="9">
    <source>
        <dbReference type="PROSITE" id="PS51076"/>
    </source>
</evidence>
<dbReference type="GO" id="GO:0046872">
    <property type="term" value="F:metal ion binding"/>
    <property type="evidence" value="ECO:0007669"/>
    <property type="project" value="UniProtKB-KW"/>
</dbReference>
<dbReference type="Pfam" id="PF03165">
    <property type="entry name" value="MH1"/>
    <property type="match status" value="1"/>
</dbReference>
<dbReference type="GO" id="GO:0030509">
    <property type="term" value="P:BMP signaling pathway"/>
    <property type="evidence" value="ECO:0007669"/>
    <property type="project" value="TreeGrafter"/>
</dbReference>
<dbReference type="InterPro" id="IPR013019">
    <property type="entry name" value="MAD_homology_MH1"/>
</dbReference>
<dbReference type="STRING" id="75913.A0A0K0EYL0"/>
<dbReference type="PANTHER" id="PTHR13703">
    <property type="entry name" value="SMAD"/>
    <property type="match status" value="1"/>
</dbReference>
<dbReference type="InterPro" id="IPR001132">
    <property type="entry name" value="SMAD_dom_Dwarfin-type"/>
</dbReference>
<dbReference type="GO" id="GO:0005737">
    <property type="term" value="C:cytoplasm"/>
    <property type="evidence" value="ECO:0007669"/>
    <property type="project" value="UniProtKB-SubCell"/>
</dbReference>
<dbReference type="GO" id="GO:0070411">
    <property type="term" value="F:I-SMAD binding"/>
    <property type="evidence" value="ECO:0007669"/>
    <property type="project" value="TreeGrafter"/>
</dbReference>
<dbReference type="GO" id="GO:0030154">
    <property type="term" value="P:cell differentiation"/>
    <property type="evidence" value="ECO:0007669"/>
    <property type="project" value="TreeGrafter"/>
</dbReference>
<evidence type="ECO:0000313" key="11">
    <source>
        <dbReference type="WBParaSite" id="SVE_0161800.1"/>
    </source>
</evidence>
<keyword evidence="6 7" id="KW-0539">Nucleus</keyword>
<evidence type="ECO:0000256" key="2">
    <source>
        <dbReference type="ARBA" id="ARBA00022723"/>
    </source>
</evidence>
<dbReference type="Gene3D" id="2.60.200.10">
    <property type="match status" value="1"/>
</dbReference>
<dbReference type="GO" id="GO:0000978">
    <property type="term" value="F:RNA polymerase II cis-regulatory region sequence-specific DNA binding"/>
    <property type="evidence" value="ECO:0007669"/>
    <property type="project" value="TreeGrafter"/>
</dbReference>
<dbReference type="InterPro" id="IPR008984">
    <property type="entry name" value="SMAD_FHA_dom_sf"/>
</dbReference>
<dbReference type="GO" id="GO:0050793">
    <property type="term" value="P:regulation of developmental process"/>
    <property type="evidence" value="ECO:0007669"/>
    <property type="project" value="UniProtKB-ARBA"/>
</dbReference>
<dbReference type="GO" id="GO:0051239">
    <property type="term" value="P:regulation of multicellular organismal process"/>
    <property type="evidence" value="ECO:0007669"/>
    <property type="project" value="UniProtKB-ARBA"/>
</dbReference>
<dbReference type="InterPro" id="IPR013790">
    <property type="entry name" value="Dwarfin"/>
</dbReference>
<evidence type="ECO:0000259" key="8">
    <source>
        <dbReference type="PROSITE" id="PS51075"/>
    </source>
</evidence>
<organism evidence="10 11">
    <name type="scientific">Strongyloides venezuelensis</name>
    <name type="common">Threadworm</name>
    <dbReference type="NCBI Taxonomy" id="75913"/>
    <lineage>
        <taxon>Eukaryota</taxon>
        <taxon>Metazoa</taxon>
        <taxon>Ecdysozoa</taxon>
        <taxon>Nematoda</taxon>
        <taxon>Chromadorea</taxon>
        <taxon>Rhabditida</taxon>
        <taxon>Tylenchina</taxon>
        <taxon>Panagrolaimomorpha</taxon>
        <taxon>Strongyloidoidea</taxon>
        <taxon>Strongyloididae</taxon>
        <taxon>Strongyloides</taxon>
    </lineage>
</organism>
<proteinExistence type="inferred from homology"/>
<dbReference type="PANTHER" id="PTHR13703:SF61">
    <property type="entry name" value="PROTEIN MOTHERS AGAINST DPP"/>
    <property type="match status" value="1"/>
</dbReference>
<protein>
    <recommendedName>
        <fullName evidence="7">Mothers against decapentaplegic homolog</fullName>
        <shortName evidence="7">MAD homolog</shortName>
        <shortName evidence="7">Mothers against DPP homolog</shortName>
    </recommendedName>
    <alternativeName>
        <fullName evidence="7">SMAD family member</fullName>
    </alternativeName>
</protein>
<name>A0A0K0EYL0_STRVS</name>
<keyword evidence="2" id="KW-0479">Metal-binding</keyword>
<dbReference type="InterPro" id="IPR003619">
    <property type="entry name" value="MAD_homology1_Dwarfin-type"/>
</dbReference>
<dbReference type="Gene3D" id="3.90.520.10">
    <property type="entry name" value="SMAD MH1 domain"/>
    <property type="match status" value="1"/>
</dbReference>
<dbReference type="GO" id="GO:0071144">
    <property type="term" value="C:heteromeric SMAD protein complex"/>
    <property type="evidence" value="ECO:0007669"/>
    <property type="project" value="TreeGrafter"/>
</dbReference>
<dbReference type="SUPFAM" id="SSF49879">
    <property type="entry name" value="SMAD/FHA domain"/>
    <property type="match status" value="1"/>
</dbReference>
<dbReference type="PROSITE" id="PS51076">
    <property type="entry name" value="MH2"/>
    <property type="match status" value="1"/>
</dbReference>
<comment type="subcellular location">
    <subcellularLocation>
        <location evidence="7">Cytoplasm</location>
    </subcellularLocation>
    <subcellularLocation>
        <location evidence="7">Nucleus</location>
    </subcellularLocation>
</comment>
<dbReference type="SUPFAM" id="SSF56366">
    <property type="entry name" value="SMAD MH1 domain"/>
    <property type="match status" value="1"/>
</dbReference>
<sequence length="423" mass="48232">MKFENLLDSGAAVVRRLGWKQGEEEENWSKKAIDSLVKKLQKHNSNALLLLEEALKSEGRQSSECITIPRSLDGRLQISHRKALPHVIYCRVYRWPDLQSHHELKAIESCRFCYESGQREICINPYHYQRIESAGVLPPVLVPRHSEPAPSIIPMSFQKMQAMEASCSMPRNVDMTVGMVNNNQITPISWNNCSNDNYNHLCNNQTTNLDPLTNNMISVPFINSPYWASICYYELNTRVGEQVKVSLPTIEIDGYTDPSTNSNKISLGLFSNINRNAQIENTRKHIGRGVKLTYVPWQGTLFAECQSESAIFVQSRNCNYIHGFHPNTVCKITHGTSLKIFDLQKFRELLSESVNMGFDANYELTKMSIIRMSFVKGWGAEYNRQDVTSTPCWIEIHLHDPLTWLDKALSQMGNSRQPISSVS</sequence>
<dbReference type="PROSITE" id="PS51075">
    <property type="entry name" value="MH1"/>
    <property type="match status" value="1"/>
</dbReference>
<dbReference type="AlphaFoldDB" id="A0A0K0EYL0"/>
<dbReference type="GO" id="GO:0060395">
    <property type="term" value="P:SMAD protein signal transduction"/>
    <property type="evidence" value="ECO:0007669"/>
    <property type="project" value="TreeGrafter"/>
</dbReference>
<keyword evidence="5 7" id="KW-0804">Transcription</keyword>
<evidence type="ECO:0000256" key="1">
    <source>
        <dbReference type="ARBA" id="ARBA00005545"/>
    </source>
</evidence>
<feature type="domain" description="MH1" evidence="8">
    <location>
        <begin position="11"/>
        <end position="137"/>
    </location>
</feature>
<evidence type="ECO:0000256" key="3">
    <source>
        <dbReference type="ARBA" id="ARBA00022833"/>
    </source>
</evidence>
<keyword evidence="7" id="KW-0963">Cytoplasm</keyword>
<evidence type="ECO:0000256" key="4">
    <source>
        <dbReference type="ARBA" id="ARBA00023015"/>
    </source>
</evidence>
<feature type="domain" description="MH2" evidence="9">
    <location>
        <begin position="227"/>
        <end position="423"/>
    </location>
</feature>
<comment type="similarity">
    <text evidence="1 7">Belongs to the dwarfin/SMAD family.</text>
</comment>
<reference evidence="10" key="1">
    <citation type="submission" date="2014-07" db="EMBL/GenBank/DDBJ databases">
        <authorList>
            <person name="Martin A.A"/>
            <person name="De Silva N."/>
        </authorList>
    </citation>
    <scope>NUCLEOTIDE SEQUENCE</scope>
</reference>
<dbReference type="GO" id="GO:0009653">
    <property type="term" value="P:anatomical structure morphogenesis"/>
    <property type="evidence" value="ECO:0007669"/>
    <property type="project" value="TreeGrafter"/>
</dbReference>
<reference evidence="11" key="2">
    <citation type="submission" date="2015-08" db="UniProtKB">
        <authorList>
            <consortium name="WormBaseParasite"/>
        </authorList>
    </citation>
    <scope>IDENTIFICATION</scope>
</reference>
<evidence type="ECO:0000256" key="5">
    <source>
        <dbReference type="ARBA" id="ARBA00023163"/>
    </source>
</evidence>
<keyword evidence="3" id="KW-0862">Zinc</keyword>
<evidence type="ECO:0000313" key="10">
    <source>
        <dbReference type="Proteomes" id="UP000035680"/>
    </source>
</evidence>
<accession>A0A0K0EYL0</accession>
<dbReference type="GO" id="GO:0000981">
    <property type="term" value="F:DNA-binding transcription factor activity, RNA polymerase II-specific"/>
    <property type="evidence" value="ECO:0007669"/>
    <property type="project" value="TreeGrafter"/>
</dbReference>
<evidence type="ECO:0000256" key="7">
    <source>
        <dbReference type="RuleBase" id="RU361195"/>
    </source>
</evidence>
<keyword evidence="4 7" id="KW-0805">Transcription regulation</keyword>
<evidence type="ECO:0000256" key="6">
    <source>
        <dbReference type="ARBA" id="ARBA00023242"/>
    </source>
</evidence>
<keyword evidence="10" id="KW-1185">Reference proteome</keyword>
<dbReference type="SMART" id="SM00524">
    <property type="entry name" value="DWB"/>
    <property type="match status" value="1"/>
</dbReference>
<dbReference type="SMART" id="SM00523">
    <property type="entry name" value="DWA"/>
    <property type="match status" value="1"/>
</dbReference>
<dbReference type="GO" id="GO:0009791">
    <property type="term" value="P:post-embryonic development"/>
    <property type="evidence" value="ECO:0007669"/>
    <property type="project" value="UniProtKB-ARBA"/>
</dbReference>
<dbReference type="Pfam" id="PF03166">
    <property type="entry name" value="MH2"/>
    <property type="match status" value="1"/>
</dbReference>